<accession>E1YEA5</accession>
<dbReference type="InterPro" id="IPR002792">
    <property type="entry name" value="TRAM_dom"/>
</dbReference>
<evidence type="ECO:0000256" key="5">
    <source>
        <dbReference type="PROSITE-ProRule" id="PRU10015"/>
    </source>
</evidence>
<feature type="active site" evidence="5">
    <location>
        <position position="426"/>
    </location>
</feature>
<dbReference type="PROSITE" id="PS51687">
    <property type="entry name" value="SAM_MT_RNA_M5U"/>
    <property type="match status" value="1"/>
</dbReference>
<keyword evidence="2 4" id="KW-0808">Transferase</keyword>
<dbReference type="Pfam" id="PF01938">
    <property type="entry name" value="TRAM"/>
    <property type="match status" value="1"/>
</dbReference>
<dbReference type="PROSITE" id="PS01231">
    <property type="entry name" value="TRMA_2"/>
    <property type="match status" value="1"/>
</dbReference>
<dbReference type="FunFam" id="3.40.50.150:FF:000009">
    <property type="entry name" value="23S rRNA (Uracil(1939)-C(5))-methyltransferase RlmD"/>
    <property type="match status" value="1"/>
</dbReference>
<dbReference type="InterPro" id="IPR029063">
    <property type="entry name" value="SAM-dependent_MTases_sf"/>
</dbReference>
<comment type="similarity">
    <text evidence="4">Belongs to the class I-like SAM-binding methyltransferase superfamily. RNA M5U methyltransferase family.</text>
</comment>
<dbReference type="GO" id="GO:0008757">
    <property type="term" value="F:S-adenosylmethionine-dependent methyltransferase activity"/>
    <property type="evidence" value="ECO:0007669"/>
    <property type="project" value="UniProtKB-ARBA"/>
</dbReference>
<dbReference type="NCBIfam" id="TIGR00479">
    <property type="entry name" value="rumA"/>
    <property type="match status" value="1"/>
</dbReference>
<evidence type="ECO:0000256" key="2">
    <source>
        <dbReference type="ARBA" id="ARBA00022679"/>
    </source>
</evidence>
<gene>
    <name evidence="7" type="ORF">N47_B20100</name>
</gene>
<dbReference type="SUPFAM" id="SSF53335">
    <property type="entry name" value="S-adenosyl-L-methionine-dependent methyltransferases"/>
    <property type="match status" value="1"/>
</dbReference>
<evidence type="ECO:0000256" key="1">
    <source>
        <dbReference type="ARBA" id="ARBA00022603"/>
    </source>
</evidence>
<evidence type="ECO:0000256" key="4">
    <source>
        <dbReference type="PROSITE-ProRule" id="PRU01024"/>
    </source>
</evidence>
<dbReference type="Gene3D" id="2.40.50.140">
    <property type="entry name" value="Nucleic acid-binding proteins"/>
    <property type="match status" value="1"/>
</dbReference>
<dbReference type="Gene3D" id="3.40.50.150">
    <property type="entry name" value="Vaccinia Virus protein VP39"/>
    <property type="match status" value="1"/>
</dbReference>
<dbReference type="PANTHER" id="PTHR11061:SF30">
    <property type="entry name" value="TRNA (URACIL(54)-C(5))-METHYLTRANSFERASE"/>
    <property type="match status" value="1"/>
</dbReference>
<feature type="domain" description="TRAM" evidence="6">
    <location>
        <begin position="8"/>
        <end position="66"/>
    </location>
</feature>
<protein>
    <submittedName>
        <fullName evidence="7">Uncharacterized RNA methyltransferase CT0009</fullName>
    </submittedName>
</protein>
<evidence type="ECO:0000313" key="7">
    <source>
        <dbReference type="EMBL" id="CBX28864.1"/>
    </source>
</evidence>
<dbReference type="InterPro" id="IPR030390">
    <property type="entry name" value="MeTrfase_TrmA_AS"/>
</dbReference>
<dbReference type="PROSITE" id="PS50926">
    <property type="entry name" value="TRAM"/>
    <property type="match status" value="1"/>
</dbReference>
<proteinExistence type="inferred from homology"/>
<organism evidence="7">
    <name type="scientific">uncultured Desulfobacterium sp</name>
    <dbReference type="NCBI Taxonomy" id="201089"/>
    <lineage>
        <taxon>Bacteria</taxon>
        <taxon>Pseudomonadati</taxon>
        <taxon>Thermodesulfobacteriota</taxon>
        <taxon>Desulfobacteria</taxon>
        <taxon>Desulfobacterales</taxon>
        <taxon>Desulfobacteriaceae</taxon>
        <taxon>Desulfobacterium</taxon>
        <taxon>environmental samples</taxon>
    </lineage>
</organism>
<reference evidence="7" key="1">
    <citation type="journal article" date="2011" name="Environ. Microbiol.">
        <title>Genomic insights into the metabolic potential of the polycyclic aromatic hydrocarbon degrading sulfate-reducing Deltaproteobacterium N47.</title>
        <authorList>
            <person name="Bergmann F."/>
            <person name="Selesi D."/>
            <person name="Weinmaier T."/>
            <person name="Tischler P."/>
            <person name="Rattei T."/>
            <person name="Meckenstock R.U."/>
        </authorList>
    </citation>
    <scope>NUCLEOTIDE SEQUENCE</scope>
</reference>
<evidence type="ECO:0000259" key="6">
    <source>
        <dbReference type="PROSITE" id="PS50926"/>
    </source>
</evidence>
<dbReference type="PANTHER" id="PTHR11061">
    <property type="entry name" value="RNA M5U METHYLTRANSFERASE"/>
    <property type="match status" value="1"/>
</dbReference>
<dbReference type="Pfam" id="PF05958">
    <property type="entry name" value="tRNA_U5-meth_tr"/>
    <property type="match status" value="1"/>
</dbReference>
<dbReference type="InterPro" id="IPR010280">
    <property type="entry name" value="U5_MeTrfase_fam"/>
</dbReference>
<dbReference type="FunFam" id="2.40.50.1070:FF:000003">
    <property type="entry name" value="23S rRNA (Uracil-5-)-methyltransferase RumA"/>
    <property type="match status" value="1"/>
</dbReference>
<name>E1YEA5_9BACT</name>
<feature type="binding site" evidence="4">
    <location>
        <position position="399"/>
    </location>
    <ligand>
        <name>S-adenosyl-L-methionine</name>
        <dbReference type="ChEBI" id="CHEBI:59789"/>
    </ligand>
</feature>
<sequence length="470" mass="52204">MKGLLCMGLKKGDFVELEITGMAFGGKAIAKVDGLAVFVDKAVPSDRVKARIIKKKKSFAEATAVEIIEPSPDRTAPPCEYSGYCGGCKWQFLNYDRQLYYKQQHVKEALEHIGLLQGVLVHPVIASESIFAYRNKMEFSCSDKKWVLPSEFVPGEKTAGFALGLHVPGTFDKVLDIKSCLLQPDTGNLILNDVKDFIKNSDIPVYGLRSHEGFWRFLMLRNSAAYGKWMVNIITSVQENKIVKPLSDMLMEKYPDVVSVINNITSSKAGVAIGEYENVLAGYSCITDKLGVFEFEISANSFFQTNTKGAQILYNKVKEFAQLSGKETVIDLYSGTGTIPIFLSEDASEISGIEICESSVSDAKKNCIINGISNCTFITGDIKNSFSKIDKKPDVIIIDPPRVGMHKDVVKQVVDISAERIVYVSCNPATLARDLLVLKDYYDVMEVQPVDMFPHTFHIESVARLEKKHI</sequence>
<dbReference type="GO" id="GO:0008173">
    <property type="term" value="F:RNA methyltransferase activity"/>
    <property type="evidence" value="ECO:0007669"/>
    <property type="project" value="InterPro"/>
</dbReference>
<dbReference type="Gene3D" id="2.40.50.1070">
    <property type="match status" value="1"/>
</dbReference>
<dbReference type="CDD" id="cd02440">
    <property type="entry name" value="AdoMet_MTases"/>
    <property type="match status" value="1"/>
</dbReference>
<keyword evidence="3 4" id="KW-0949">S-adenosyl-L-methionine</keyword>
<dbReference type="GO" id="GO:0006396">
    <property type="term" value="P:RNA processing"/>
    <property type="evidence" value="ECO:0007669"/>
    <property type="project" value="InterPro"/>
</dbReference>
<dbReference type="InterPro" id="IPR030391">
    <property type="entry name" value="MeTrfase_TrmA_CS"/>
</dbReference>
<dbReference type="AlphaFoldDB" id="E1YEA5"/>
<feature type="active site" description="Nucleophile" evidence="4">
    <location>
        <position position="426"/>
    </location>
</feature>
<dbReference type="SUPFAM" id="SSF50249">
    <property type="entry name" value="Nucleic acid-binding proteins"/>
    <property type="match status" value="1"/>
</dbReference>
<keyword evidence="1 4" id="KW-0489">Methyltransferase</keyword>
<dbReference type="GO" id="GO:0001510">
    <property type="term" value="P:RNA methylation"/>
    <property type="evidence" value="ECO:0007669"/>
    <property type="project" value="UniProtKB-ARBA"/>
</dbReference>
<dbReference type="PROSITE" id="PS01230">
    <property type="entry name" value="TRMA_1"/>
    <property type="match status" value="1"/>
</dbReference>
<feature type="binding site" evidence="4">
    <location>
        <position position="354"/>
    </location>
    <ligand>
        <name>S-adenosyl-L-methionine</name>
        <dbReference type="ChEBI" id="CHEBI:59789"/>
    </ligand>
</feature>
<feature type="binding site" evidence="4">
    <location>
        <position position="304"/>
    </location>
    <ligand>
        <name>S-adenosyl-L-methionine</name>
        <dbReference type="ChEBI" id="CHEBI:59789"/>
    </ligand>
</feature>
<dbReference type="EMBL" id="FR695870">
    <property type="protein sequence ID" value="CBX28864.1"/>
    <property type="molecule type" value="Genomic_DNA"/>
</dbReference>
<evidence type="ECO:0000256" key="3">
    <source>
        <dbReference type="ARBA" id="ARBA00022691"/>
    </source>
</evidence>
<dbReference type="InterPro" id="IPR012340">
    <property type="entry name" value="NA-bd_OB-fold"/>
</dbReference>
<feature type="binding site" evidence="4">
    <location>
        <position position="333"/>
    </location>
    <ligand>
        <name>S-adenosyl-L-methionine</name>
        <dbReference type="ChEBI" id="CHEBI:59789"/>
    </ligand>
</feature>